<evidence type="ECO:0000313" key="2">
    <source>
        <dbReference type="Proteomes" id="UP000228754"/>
    </source>
</evidence>
<gene>
    <name evidence="1" type="ORF">CEY02_20470</name>
</gene>
<dbReference type="InterPro" id="IPR027417">
    <property type="entry name" value="P-loop_NTPase"/>
</dbReference>
<reference evidence="1 2" key="1">
    <citation type="submission" date="2017-06" db="EMBL/GenBank/DDBJ databases">
        <title>Draft Genome Sequence of Bacillus sp Strain 36R Isolated from saline sediment at Atanasia, Sonora, Mexico.</title>
        <authorList>
            <person name="Sanchez Diaz R."/>
            <person name="Quiroz Macias M.E."/>
            <person name="Ibarra Gamez J.C."/>
            <person name="Enciso Ibarra J."/>
            <person name="Gomez Gil B."/>
            <person name="Galaviz Silva L."/>
        </authorList>
    </citation>
    <scope>NUCLEOTIDE SEQUENCE [LARGE SCALE GENOMIC DNA]</scope>
    <source>
        <strain evidence="1 2">36R_ATNSAL</strain>
    </source>
</reference>
<organism evidence="1 2">
    <name type="scientific">Bacillus pumilus</name>
    <name type="common">Bacillus mesentericus</name>
    <dbReference type="NCBI Taxonomy" id="1408"/>
    <lineage>
        <taxon>Bacteria</taxon>
        <taxon>Bacillati</taxon>
        <taxon>Bacillota</taxon>
        <taxon>Bacilli</taxon>
        <taxon>Bacillales</taxon>
        <taxon>Bacillaceae</taxon>
        <taxon>Bacillus</taxon>
    </lineage>
</organism>
<feature type="non-terminal residue" evidence="1">
    <location>
        <position position="1"/>
    </location>
</feature>
<feature type="non-terminal residue" evidence="1">
    <location>
        <position position="124"/>
    </location>
</feature>
<dbReference type="EMBL" id="NKHG01000215">
    <property type="protein sequence ID" value="PCK15538.1"/>
    <property type="molecule type" value="Genomic_DNA"/>
</dbReference>
<dbReference type="Proteomes" id="UP000228754">
    <property type="component" value="Unassembled WGS sequence"/>
</dbReference>
<evidence type="ECO:0000313" key="1">
    <source>
        <dbReference type="EMBL" id="PCK15538.1"/>
    </source>
</evidence>
<dbReference type="Gene3D" id="3.40.50.300">
    <property type="entry name" value="P-loop containing nucleotide triphosphate hydrolases"/>
    <property type="match status" value="1"/>
</dbReference>
<dbReference type="SUPFAM" id="SSF52540">
    <property type="entry name" value="P-loop containing nucleoside triphosphate hydrolases"/>
    <property type="match status" value="1"/>
</dbReference>
<comment type="caution">
    <text evidence="1">The sequence shown here is derived from an EMBL/GenBank/DDBJ whole genome shotgun (WGS) entry which is preliminary data.</text>
</comment>
<name>A0A2A5IDY3_BACPU</name>
<dbReference type="Pfam" id="PF13604">
    <property type="entry name" value="AAA_30"/>
    <property type="match status" value="1"/>
</dbReference>
<sequence length="124" mass="13711">IIESRGFKINGVSASATAAKQLQADSGIESTTLQAYLLENRRFLESNADRDMAISELKRSPDFRPSVLIVDEGSFVDTLRFNQLLQIAEATETRLVLSGDRKQLESVDAGKPFAQAQDHWAEKA</sequence>
<accession>A0A2A5IDY3</accession>
<proteinExistence type="predicted"/>
<dbReference type="AlphaFoldDB" id="A0A2A5IDY3"/>
<protein>
    <submittedName>
        <fullName evidence="1">Uncharacterized protein</fullName>
    </submittedName>
</protein>